<evidence type="ECO:0000256" key="1">
    <source>
        <dbReference type="SAM" id="MobiDB-lite"/>
    </source>
</evidence>
<proteinExistence type="predicted"/>
<reference evidence="2" key="1">
    <citation type="submission" date="2018-03" db="EMBL/GenBank/DDBJ databases">
        <authorList>
            <person name="Keele B.F."/>
        </authorList>
    </citation>
    <scope>NUCLEOTIDE SEQUENCE</scope>
    <source>
        <strain evidence="2">ACA-DC 1533</strain>
    </source>
</reference>
<keyword evidence="2" id="KW-0614">Plasmid</keyword>
<accession>A0A2R8FGC5</accession>
<geneLocation type="plasmid" evidence="2">
    <name>pLAC2</name>
</geneLocation>
<feature type="region of interest" description="Disordered" evidence="1">
    <location>
        <begin position="42"/>
        <end position="67"/>
    </location>
</feature>
<protein>
    <submittedName>
        <fullName evidence="2">Uncharacterized protein</fullName>
    </submittedName>
</protein>
<sequence>MTYKILFFKNQTQLGTLAQKGVRVNHSHIQLPSLRSVRSRLPAPLLNSKQVDRKSSRTRSEQAPQVKITSSHLTMLLRINSLIPH</sequence>
<gene>
    <name evidence="2" type="ORF">PLAC02_P67</name>
</gene>
<dbReference type="AlphaFoldDB" id="A0A2R8FGC5"/>
<dbReference type="EMBL" id="LT996085">
    <property type="protein sequence ID" value="SPO49473.1"/>
    <property type="molecule type" value="Genomic_DNA"/>
</dbReference>
<evidence type="ECO:0000313" key="2">
    <source>
        <dbReference type="EMBL" id="SPO49473.1"/>
    </source>
</evidence>
<feature type="compositionally biased region" description="Basic and acidic residues" evidence="1">
    <location>
        <begin position="50"/>
        <end position="60"/>
    </location>
</feature>
<organism evidence="2">
    <name type="scientific">Ligilactobacillus acidipiscis</name>
    <dbReference type="NCBI Taxonomy" id="89059"/>
    <lineage>
        <taxon>Bacteria</taxon>
        <taxon>Bacillati</taxon>
        <taxon>Bacillota</taxon>
        <taxon>Bacilli</taxon>
        <taxon>Lactobacillales</taxon>
        <taxon>Lactobacillaceae</taxon>
        <taxon>Ligilactobacillus</taxon>
    </lineage>
</organism>
<name>A0A2R8FGC5_9LACO</name>